<evidence type="ECO:0000313" key="3">
    <source>
        <dbReference type="Proteomes" id="UP000091967"/>
    </source>
</evidence>
<gene>
    <name evidence="2" type="ORF">FPOA_08253</name>
</gene>
<reference evidence="2 3" key="1">
    <citation type="submission" date="2016-06" db="EMBL/GenBank/DDBJ databases">
        <title>Living apart together: crosstalk between the core and supernumerary genomes in a fungal plant pathogen.</title>
        <authorList>
            <person name="Vanheule A."/>
            <person name="Audenaert K."/>
            <person name="Warris S."/>
            <person name="Van De Geest H."/>
            <person name="Schijlen E."/>
            <person name="Hofte M."/>
            <person name="De Saeger S."/>
            <person name="Haesaert G."/>
            <person name="Waalwijk C."/>
            <person name="Van Der Lee T."/>
        </authorList>
    </citation>
    <scope>NUCLEOTIDE SEQUENCE [LARGE SCALE GENOMIC DNA]</scope>
    <source>
        <strain evidence="2 3">2516</strain>
    </source>
</reference>
<evidence type="ECO:0000256" key="1">
    <source>
        <dbReference type="SAM" id="MobiDB-lite"/>
    </source>
</evidence>
<feature type="compositionally biased region" description="Polar residues" evidence="1">
    <location>
        <begin position="349"/>
        <end position="360"/>
    </location>
</feature>
<feature type="compositionally biased region" description="Basic and acidic residues" evidence="1">
    <location>
        <begin position="262"/>
        <end position="271"/>
    </location>
</feature>
<dbReference type="Proteomes" id="UP000091967">
    <property type="component" value="Unassembled WGS sequence"/>
</dbReference>
<protein>
    <submittedName>
        <fullName evidence="2">Uncharacterized protein</fullName>
    </submittedName>
</protein>
<feature type="compositionally biased region" description="Basic and acidic residues" evidence="1">
    <location>
        <begin position="138"/>
        <end position="148"/>
    </location>
</feature>
<proteinExistence type="predicted"/>
<feature type="compositionally biased region" description="Basic and acidic residues" evidence="1">
    <location>
        <begin position="322"/>
        <end position="331"/>
    </location>
</feature>
<dbReference type="AlphaFoldDB" id="A0A1B8ANK6"/>
<feature type="compositionally biased region" description="Low complexity" evidence="1">
    <location>
        <begin position="273"/>
        <end position="292"/>
    </location>
</feature>
<accession>A0A1B8ANK6</accession>
<evidence type="ECO:0000313" key="2">
    <source>
        <dbReference type="EMBL" id="OBS21916.1"/>
    </source>
</evidence>
<organism evidence="2 3">
    <name type="scientific">Fusarium poae</name>
    <dbReference type="NCBI Taxonomy" id="36050"/>
    <lineage>
        <taxon>Eukaryota</taxon>
        <taxon>Fungi</taxon>
        <taxon>Dikarya</taxon>
        <taxon>Ascomycota</taxon>
        <taxon>Pezizomycotina</taxon>
        <taxon>Sordariomycetes</taxon>
        <taxon>Hypocreomycetidae</taxon>
        <taxon>Hypocreales</taxon>
        <taxon>Nectriaceae</taxon>
        <taxon>Fusarium</taxon>
    </lineage>
</organism>
<feature type="compositionally biased region" description="Basic residues" evidence="1">
    <location>
        <begin position="124"/>
        <end position="137"/>
    </location>
</feature>
<dbReference type="EMBL" id="LYXU01000003">
    <property type="protein sequence ID" value="OBS21916.1"/>
    <property type="molecule type" value="Genomic_DNA"/>
</dbReference>
<name>A0A1B8ANK6_FUSPO</name>
<feature type="region of interest" description="Disordered" evidence="1">
    <location>
        <begin position="204"/>
        <end position="223"/>
    </location>
</feature>
<dbReference type="OMA" id="DEERMLW"/>
<comment type="caution">
    <text evidence="2">The sequence shown here is derived from an EMBL/GenBank/DDBJ whole genome shotgun (WGS) entry which is preliminary data.</text>
</comment>
<sequence length="377" mass="42696">MGGKTWSKDEERLLWEVIIPQSPAAAYPDDNDCLSWDQLADEMNKLSGANARREYTGTSLYEHYYQNIKSGHRSSKAAEFVEKYLLDAAYFKEHGCRRPHTASVPASEPLDPQIVELLQDKAKPKPKPKARQSRKTRLSRERPSEDPPSRPFFSTPKILEDIGAYSVTPGNIAQQQPSEEYIMPGRADVARSEHYPFSRSGLVAVPGSGSAWNQPVDRSGIDTSQIPVRPTMALEHAPKPDPGGLRQPTTEKMEGGYWHSVYRAEQDERYRKAPSMASGSTSSQSTQPQAPGYVSSWANRGPSRQRTCQEQWDGRLPSIREMLPHEFEQTVHDPYSYEVNQRVDKRSFPNEQGHMQTPDSTSKRRRLPDARGYHQQD</sequence>
<feature type="region of interest" description="Disordered" evidence="1">
    <location>
        <begin position="231"/>
        <end position="377"/>
    </location>
</feature>
<feature type="compositionally biased region" description="Basic and acidic residues" evidence="1">
    <location>
        <begin position="367"/>
        <end position="377"/>
    </location>
</feature>
<dbReference type="STRING" id="36050.A0A1B8ANK6"/>
<feature type="region of interest" description="Disordered" evidence="1">
    <location>
        <begin position="118"/>
        <end position="156"/>
    </location>
</feature>
<keyword evidence="3" id="KW-1185">Reference proteome</keyword>
<feature type="compositionally biased region" description="Polar residues" evidence="1">
    <location>
        <begin position="296"/>
        <end position="310"/>
    </location>
</feature>